<dbReference type="PANTHER" id="PTHR46013:SF4">
    <property type="entry name" value="B-CELL RECEPTOR CD22-RELATED"/>
    <property type="match status" value="1"/>
</dbReference>
<dbReference type="Ensembl" id="ENSLLET00000051237.1">
    <property type="protein sequence ID" value="ENSLLEP00000049317.1"/>
    <property type="gene ID" value="ENSLLEG00000031041.1"/>
</dbReference>
<keyword evidence="1" id="KW-0812">Transmembrane</keyword>
<dbReference type="InterPro" id="IPR036179">
    <property type="entry name" value="Ig-like_dom_sf"/>
</dbReference>
<dbReference type="InterPro" id="IPR007110">
    <property type="entry name" value="Ig-like_dom"/>
</dbReference>
<reference evidence="3" key="2">
    <citation type="submission" date="2025-09" db="UniProtKB">
        <authorList>
            <consortium name="Ensembl"/>
        </authorList>
    </citation>
    <scope>IDENTIFICATION</scope>
</reference>
<dbReference type="Pfam" id="PF13927">
    <property type="entry name" value="Ig_3"/>
    <property type="match status" value="1"/>
</dbReference>
<name>A0A8C5R9R7_9ANUR</name>
<dbReference type="SMART" id="SM00409">
    <property type="entry name" value="IG"/>
    <property type="match status" value="2"/>
</dbReference>
<keyword evidence="1" id="KW-1133">Transmembrane helix</keyword>
<evidence type="ECO:0000259" key="2">
    <source>
        <dbReference type="PROSITE" id="PS50835"/>
    </source>
</evidence>
<proteinExistence type="predicted"/>
<reference evidence="3" key="1">
    <citation type="submission" date="2025-08" db="UniProtKB">
        <authorList>
            <consortium name="Ensembl"/>
        </authorList>
    </citation>
    <scope>IDENTIFICATION</scope>
</reference>
<dbReference type="InterPro" id="IPR003599">
    <property type="entry name" value="Ig_sub"/>
</dbReference>
<dbReference type="PROSITE" id="PS50835">
    <property type="entry name" value="IG_LIKE"/>
    <property type="match status" value="2"/>
</dbReference>
<dbReference type="InterPro" id="IPR003598">
    <property type="entry name" value="Ig_sub2"/>
</dbReference>
<dbReference type="InterPro" id="IPR013783">
    <property type="entry name" value="Ig-like_fold"/>
</dbReference>
<dbReference type="PANTHER" id="PTHR46013">
    <property type="entry name" value="VASCULAR CELL ADHESION MOLECULE 1"/>
    <property type="match status" value="1"/>
</dbReference>
<protein>
    <recommendedName>
        <fullName evidence="2">Ig-like domain-containing protein</fullName>
    </recommendedName>
</protein>
<keyword evidence="4" id="KW-1185">Reference proteome</keyword>
<dbReference type="AlphaFoldDB" id="A0A8C5R9R7"/>
<organism evidence="3 4">
    <name type="scientific">Leptobrachium leishanense</name>
    <name type="common">Leishan spiny toad</name>
    <dbReference type="NCBI Taxonomy" id="445787"/>
    <lineage>
        <taxon>Eukaryota</taxon>
        <taxon>Metazoa</taxon>
        <taxon>Chordata</taxon>
        <taxon>Craniata</taxon>
        <taxon>Vertebrata</taxon>
        <taxon>Euteleostomi</taxon>
        <taxon>Amphibia</taxon>
        <taxon>Batrachia</taxon>
        <taxon>Anura</taxon>
        <taxon>Pelobatoidea</taxon>
        <taxon>Megophryidae</taxon>
        <taxon>Leptobrachium</taxon>
    </lineage>
</organism>
<keyword evidence="1" id="KW-0472">Membrane</keyword>
<sequence length="319" mass="36650">SSTSTPSLKTSKYKDPGDSDWLVNGFVLVSGESPDIYISGPEFPVLEGEAVTLECRAFNYSDLSNFTFQKYLRYSAKWVDIDNKFYYRCWYYNLNVSRIDGRLFLNINELYGWQSGPYRCISKNNDSDDIVSDEYSIPVSYLRDIYLESNGSWQPRISDVVYMKEGSDMSIKCTAQSSSEPEYEWTREPYSFILEGDTLVLDNIQEEDAGEYTCKAKSTDFYSLMKTKSFQLRVLSANSLTQTLSYEFPFASTLFYVLVPAMVLLLGILVVTIIFIHQKRRKNKKPQISLVYGEKFSPIYKGCIKPIERKDSDSQPLVA</sequence>
<evidence type="ECO:0000313" key="4">
    <source>
        <dbReference type="Proteomes" id="UP000694569"/>
    </source>
</evidence>
<evidence type="ECO:0000256" key="1">
    <source>
        <dbReference type="SAM" id="Phobius"/>
    </source>
</evidence>
<dbReference type="SMART" id="SM00408">
    <property type="entry name" value="IGc2"/>
    <property type="match status" value="2"/>
</dbReference>
<dbReference type="OrthoDB" id="10012075at2759"/>
<accession>A0A8C5R9R7</accession>
<feature type="domain" description="Ig-like" evidence="2">
    <location>
        <begin position="155"/>
        <end position="231"/>
    </location>
</feature>
<dbReference type="Proteomes" id="UP000694569">
    <property type="component" value="Unplaced"/>
</dbReference>
<dbReference type="GeneTree" id="ENSGT00950000185295"/>
<feature type="domain" description="Ig-like" evidence="2">
    <location>
        <begin position="34"/>
        <end position="136"/>
    </location>
</feature>
<feature type="transmembrane region" description="Helical" evidence="1">
    <location>
        <begin position="254"/>
        <end position="276"/>
    </location>
</feature>
<evidence type="ECO:0000313" key="3">
    <source>
        <dbReference type="Ensembl" id="ENSLLEP00000049317.1"/>
    </source>
</evidence>
<dbReference type="Gene3D" id="2.60.40.10">
    <property type="entry name" value="Immunoglobulins"/>
    <property type="match status" value="2"/>
</dbReference>
<dbReference type="SUPFAM" id="SSF48726">
    <property type="entry name" value="Immunoglobulin"/>
    <property type="match status" value="2"/>
</dbReference>